<dbReference type="RefSeq" id="XP_001792770.1">
    <property type="nucleotide sequence ID" value="XM_001792718.1"/>
</dbReference>
<dbReference type="AlphaFoldDB" id="Q0V1G2"/>
<dbReference type="GeneID" id="5969620"/>
<dbReference type="EMBL" id="CH445327">
    <property type="protein sequence ID" value="EAT90364.2"/>
    <property type="molecule type" value="Genomic_DNA"/>
</dbReference>
<name>Q0V1G2_PHANO</name>
<sequence>MEVRVPDPNATSVVEAWMAGCQARLPLRRQRHNNDTRHSSQTYKMLFTASLSLLAIPAVLATPLIRRADSTPVNTTTCNGKKYIYNALAGYGKLPADFRDKYGDTLGGIGSAIALDQKSAKYKKKTNTYTGTIYGLPDRGWNTQGTQNTQSRIHKFGFAFQIVKNATVDNPAAPNFKLTYQDTVLLTGPDGTPLTGLDPTDVVTYEGFPELPLAKYTGDGFGNNGTGGARVALDTEGLVLGDDNTYWISDEYAAYVYQFDKKGKMIRAVRTPDAFIPIRNGTTSFSAASPPIYNPDLKIKPEDPTSGRGNNQGLEALTASPDGKYLYTLLQSATIQDGGKSSSKRRNSRFLAYRVKDKSVTLEAEYAVQLPVLPSGRVTGQSEMIYVSDTQFLVLARDSGAGHGQSNSQSIYRNADVIDISKATNVAGKYDGFNGSIASKDGVLKSDITPAEYCPFLSYNVNPQLNRFGVRNGGVQDANLLNEKWESFAFLAVDDDDSAGEGENDDGGKDYYLISFSDNDFITQNGYINFGKQPYKDASGFDLDTQVLSCMTTANNKSMKNGRPTNEAKTAVMHRKTHDSPPTISFSISFSSFCSFFLNMRSAAFRQPHSHKNSQRDPPAQALHTTDASKEWQHGIDG</sequence>
<dbReference type="InParanoid" id="Q0V1G2"/>
<gene>
    <name evidence="3" type="ORF">SNOG_02152</name>
</gene>
<organism evidence="3 4">
    <name type="scientific">Phaeosphaeria nodorum (strain SN15 / ATCC MYA-4574 / FGSC 10173)</name>
    <name type="common">Glume blotch fungus</name>
    <name type="synonym">Parastagonospora nodorum</name>
    <dbReference type="NCBI Taxonomy" id="321614"/>
    <lineage>
        <taxon>Eukaryota</taxon>
        <taxon>Fungi</taxon>
        <taxon>Dikarya</taxon>
        <taxon>Ascomycota</taxon>
        <taxon>Pezizomycotina</taxon>
        <taxon>Dothideomycetes</taxon>
        <taxon>Pleosporomycetidae</taxon>
        <taxon>Pleosporales</taxon>
        <taxon>Pleosporineae</taxon>
        <taxon>Phaeosphaeriaceae</taxon>
        <taxon>Parastagonospora</taxon>
    </lineage>
</organism>
<dbReference type="eggNOG" id="ENOG502QPYR">
    <property type="taxonomic scope" value="Eukaryota"/>
</dbReference>
<feature type="domain" description="Phytase-like" evidence="2">
    <location>
        <begin position="160"/>
        <end position="428"/>
    </location>
</feature>
<dbReference type="HOGENOM" id="CLU_026803_0_0_1"/>
<dbReference type="KEGG" id="pno:SNOG_02152"/>
<evidence type="ECO:0000259" key="2">
    <source>
        <dbReference type="Pfam" id="PF13449"/>
    </source>
</evidence>
<dbReference type="PANTHER" id="PTHR37957">
    <property type="entry name" value="BLR7070 PROTEIN"/>
    <property type="match status" value="1"/>
</dbReference>
<proteinExistence type="predicted"/>
<feature type="compositionally biased region" description="Basic and acidic residues" evidence="1">
    <location>
        <begin position="627"/>
        <end position="638"/>
    </location>
</feature>
<dbReference type="Pfam" id="PF13449">
    <property type="entry name" value="Phytase-like"/>
    <property type="match status" value="1"/>
</dbReference>
<feature type="region of interest" description="Disordered" evidence="1">
    <location>
        <begin position="607"/>
        <end position="638"/>
    </location>
</feature>
<dbReference type="InterPro" id="IPR027372">
    <property type="entry name" value="Phytase-like_dom"/>
</dbReference>
<reference evidence="4" key="1">
    <citation type="journal article" date="2007" name="Plant Cell">
        <title>Dothideomycete-plant interactions illuminated by genome sequencing and EST analysis of the wheat pathogen Stagonospora nodorum.</title>
        <authorList>
            <person name="Hane J.K."/>
            <person name="Lowe R.G."/>
            <person name="Solomon P.S."/>
            <person name="Tan K.C."/>
            <person name="Schoch C.L."/>
            <person name="Spatafora J.W."/>
            <person name="Crous P.W."/>
            <person name="Kodira C."/>
            <person name="Birren B.W."/>
            <person name="Galagan J.E."/>
            <person name="Torriani S.F."/>
            <person name="McDonald B.A."/>
            <person name="Oliver R.P."/>
        </authorList>
    </citation>
    <scope>NUCLEOTIDE SEQUENCE [LARGE SCALE GENOMIC DNA]</scope>
    <source>
        <strain evidence="4">SN15 / ATCC MYA-4574 / FGSC 10173</strain>
    </source>
</reference>
<evidence type="ECO:0000256" key="1">
    <source>
        <dbReference type="SAM" id="MobiDB-lite"/>
    </source>
</evidence>
<dbReference type="VEuPathDB" id="FungiDB:JI435_021520"/>
<protein>
    <recommendedName>
        <fullName evidence="2">Phytase-like domain-containing protein</fullName>
    </recommendedName>
</protein>
<accession>Q0V1G2</accession>
<evidence type="ECO:0000313" key="3">
    <source>
        <dbReference type="EMBL" id="EAT90364.2"/>
    </source>
</evidence>
<evidence type="ECO:0000313" key="4">
    <source>
        <dbReference type="Proteomes" id="UP000001055"/>
    </source>
</evidence>
<dbReference type="PANTHER" id="PTHR37957:SF1">
    <property type="entry name" value="PHYTASE-LIKE DOMAIN-CONTAINING PROTEIN"/>
    <property type="match status" value="1"/>
</dbReference>
<dbReference type="Proteomes" id="UP000001055">
    <property type="component" value="Unassembled WGS sequence"/>
</dbReference>